<dbReference type="InterPro" id="IPR039425">
    <property type="entry name" value="RNA_pol_sigma-70-like"/>
</dbReference>
<evidence type="ECO:0000313" key="8">
    <source>
        <dbReference type="Proteomes" id="UP000264006"/>
    </source>
</evidence>
<dbReference type="CDD" id="cd06171">
    <property type="entry name" value="Sigma70_r4"/>
    <property type="match status" value="1"/>
</dbReference>
<dbReference type="InterPro" id="IPR036388">
    <property type="entry name" value="WH-like_DNA-bd_sf"/>
</dbReference>
<dbReference type="Pfam" id="PF04542">
    <property type="entry name" value="Sigma70_r2"/>
    <property type="match status" value="1"/>
</dbReference>
<evidence type="ECO:0000256" key="1">
    <source>
        <dbReference type="ARBA" id="ARBA00010641"/>
    </source>
</evidence>
<dbReference type="EMBL" id="CP031165">
    <property type="protein sequence ID" value="AXV09755.1"/>
    <property type="molecule type" value="Genomic_DNA"/>
</dbReference>
<keyword evidence="2" id="KW-0805">Transcription regulation</keyword>
<dbReference type="GO" id="GO:0016987">
    <property type="term" value="F:sigma factor activity"/>
    <property type="evidence" value="ECO:0007669"/>
    <property type="project" value="UniProtKB-KW"/>
</dbReference>
<dbReference type="InterPro" id="IPR013249">
    <property type="entry name" value="RNA_pol_sigma70_r4_t2"/>
</dbReference>
<keyword evidence="4" id="KW-0804">Transcription</keyword>
<dbReference type="RefSeq" id="WP_114593887.1">
    <property type="nucleotide sequence ID" value="NZ_CP031165.1"/>
</dbReference>
<gene>
    <name evidence="7" type="ORF">DVS28_a5099</name>
</gene>
<keyword evidence="8" id="KW-1185">Reference proteome</keyword>
<keyword evidence="3" id="KW-0731">Sigma factor</keyword>
<dbReference type="Gene3D" id="1.10.10.10">
    <property type="entry name" value="Winged helix-like DNA-binding domain superfamily/Winged helix DNA-binding domain"/>
    <property type="match status" value="1"/>
</dbReference>
<reference evidence="7 8" key="1">
    <citation type="submission" date="2018-09" db="EMBL/GenBank/DDBJ databases">
        <title>Complete genome sequence of Euzebya sp. DY32-46 isolated from seawater of Pacific Ocean.</title>
        <authorList>
            <person name="Xu L."/>
            <person name="Wu Y.-H."/>
            <person name="Xu X.-W."/>
        </authorList>
    </citation>
    <scope>NUCLEOTIDE SEQUENCE [LARGE SCALE GENOMIC DNA]</scope>
    <source>
        <strain evidence="7 8">DY32-46</strain>
    </source>
</reference>
<evidence type="ECO:0000256" key="3">
    <source>
        <dbReference type="ARBA" id="ARBA00023082"/>
    </source>
</evidence>
<evidence type="ECO:0000259" key="5">
    <source>
        <dbReference type="Pfam" id="PF04542"/>
    </source>
</evidence>
<dbReference type="Proteomes" id="UP000264006">
    <property type="component" value="Chromosome"/>
</dbReference>
<dbReference type="InterPro" id="IPR007627">
    <property type="entry name" value="RNA_pol_sigma70_r2"/>
</dbReference>
<evidence type="ECO:0000256" key="4">
    <source>
        <dbReference type="ARBA" id="ARBA00023163"/>
    </source>
</evidence>
<evidence type="ECO:0000313" key="7">
    <source>
        <dbReference type="EMBL" id="AXV09755.1"/>
    </source>
</evidence>
<dbReference type="NCBIfam" id="TIGR02937">
    <property type="entry name" value="sigma70-ECF"/>
    <property type="match status" value="1"/>
</dbReference>
<dbReference type="KEGG" id="euz:DVS28_a5099"/>
<dbReference type="GO" id="GO:0006352">
    <property type="term" value="P:DNA-templated transcription initiation"/>
    <property type="evidence" value="ECO:0007669"/>
    <property type="project" value="InterPro"/>
</dbReference>
<dbReference type="InterPro" id="IPR014284">
    <property type="entry name" value="RNA_pol_sigma-70_dom"/>
</dbReference>
<dbReference type="Pfam" id="PF08281">
    <property type="entry name" value="Sigma70_r4_2"/>
    <property type="match status" value="1"/>
</dbReference>
<proteinExistence type="inferred from homology"/>
<dbReference type="SUPFAM" id="SSF88659">
    <property type="entry name" value="Sigma3 and sigma4 domains of RNA polymerase sigma factors"/>
    <property type="match status" value="1"/>
</dbReference>
<dbReference type="PANTHER" id="PTHR43133:SF51">
    <property type="entry name" value="RNA POLYMERASE SIGMA FACTOR"/>
    <property type="match status" value="1"/>
</dbReference>
<organism evidence="7 8">
    <name type="scientific">Euzebya pacifica</name>
    <dbReference type="NCBI Taxonomy" id="1608957"/>
    <lineage>
        <taxon>Bacteria</taxon>
        <taxon>Bacillati</taxon>
        <taxon>Actinomycetota</taxon>
        <taxon>Nitriliruptoria</taxon>
        <taxon>Euzebyales</taxon>
    </lineage>
</organism>
<sequence length="194" mass="21648">MGSPRSDEELVHAFTGGDERAFAELLDRYQRRVFGICYRYFGDATDAEDAAQDAFLTLYRRAETFNGASKFSTWMYRVTTNACNDLGRKRSRRPKKSEAIVEDLPLADNHDRIAQADLQLDLRQALLQLEPDYRDAVIGHTLHGRPYAEIAEETGVAVGTIKSRVHRGHAKLATILAEADRSTGEPSGRAPPPT</sequence>
<dbReference type="PANTHER" id="PTHR43133">
    <property type="entry name" value="RNA POLYMERASE ECF-TYPE SIGMA FACTO"/>
    <property type="match status" value="1"/>
</dbReference>
<dbReference type="InterPro" id="IPR013324">
    <property type="entry name" value="RNA_pol_sigma_r3/r4-like"/>
</dbReference>
<dbReference type="OrthoDB" id="9780326at2"/>
<evidence type="ECO:0000259" key="6">
    <source>
        <dbReference type="Pfam" id="PF08281"/>
    </source>
</evidence>
<dbReference type="InterPro" id="IPR013325">
    <property type="entry name" value="RNA_pol_sigma_r2"/>
</dbReference>
<dbReference type="GO" id="GO:0003677">
    <property type="term" value="F:DNA binding"/>
    <property type="evidence" value="ECO:0007669"/>
    <property type="project" value="InterPro"/>
</dbReference>
<comment type="similarity">
    <text evidence="1">Belongs to the sigma-70 factor family. ECF subfamily.</text>
</comment>
<feature type="domain" description="RNA polymerase sigma-70 region 2" evidence="5">
    <location>
        <begin position="25"/>
        <end position="93"/>
    </location>
</feature>
<dbReference type="AlphaFoldDB" id="A0A346Y5K8"/>
<name>A0A346Y5K8_9ACTN</name>
<evidence type="ECO:0000256" key="2">
    <source>
        <dbReference type="ARBA" id="ARBA00023015"/>
    </source>
</evidence>
<dbReference type="SUPFAM" id="SSF88946">
    <property type="entry name" value="Sigma2 domain of RNA polymerase sigma factors"/>
    <property type="match status" value="1"/>
</dbReference>
<accession>A0A346Y5K8</accession>
<dbReference type="Gene3D" id="1.10.1740.10">
    <property type="match status" value="1"/>
</dbReference>
<feature type="domain" description="RNA polymerase sigma factor 70 region 4 type 2" evidence="6">
    <location>
        <begin position="121"/>
        <end position="172"/>
    </location>
</feature>
<protein>
    <submittedName>
        <fullName evidence="7">RNA polymerase sigma-70 factor, ECF subfamily</fullName>
    </submittedName>
</protein>